<proteinExistence type="predicted"/>
<reference evidence="1" key="1">
    <citation type="submission" date="2020-07" db="EMBL/GenBank/DDBJ databases">
        <title>Clarias magur genome sequencing, assembly and annotation.</title>
        <authorList>
            <person name="Kushwaha B."/>
            <person name="Kumar R."/>
            <person name="Das P."/>
            <person name="Joshi C.G."/>
            <person name="Kumar D."/>
            <person name="Nagpure N.S."/>
            <person name="Pandey M."/>
            <person name="Agarwal S."/>
            <person name="Srivastava S."/>
            <person name="Singh M."/>
            <person name="Sahoo L."/>
            <person name="Jayasankar P."/>
            <person name="Meher P.K."/>
            <person name="Koringa P.G."/>
            <person name="Iquebal M.A."/>
            <person name="Das S.P."/>
            <person name="Bit A."/>
            <person name="Patnaik S."/>
            <person name="Patel N."/>
            <person name="Shah T.M."/>
            <person name="Hinsu A."/>
            <person name="Jena J.K."/>
        </authorList>
    </citation>
    <scope>NUCLEOTIDE SEQUENCE</scope>
    <source>
        <strain evidence="1">CIFAMagur01</strain>
        <tissue evidence="1">Testis</tissue>
    </source>
</reference>
<name>A0A8J4XBR1_CLAMG</name>
<organism evidence="1 2">
    <name type="scientific">Clarias magur</name>
    <name type="common">Asian catfish</name>
    <name type="synonym">Macropteronotus magur</name>
    <dbReference type="NCBI Taxonomy" id="1594786"/>
    <lineage>
        <taxon>Eukaryota</taxon>
        <taxon>Metazoa</taxon>
        <taxon>Chordata</taxon>
        <taxon>Craniata</taxon>
        <taxon>Vertebrata</taxon>
        <taxon>Euteleostomi</taxon>
        <taxon>Actinopterygii</taxon>
        <taxon>Neopterygii</taxon>
        <taxon>Teleostei</taxon>
        <taxon>Ostariophysi</taxon>
        <taxon>Siluriformes</taxon>
        <taxon>Clariidae</taxon>
        <taxon>Clarias</taxon>
    </lineage>
</organism>
<accession>A0A8J4XBR1</accession>
<evidence type="ECO:0000313" key="1">
    <source>
        <dbReference type="EMBL" id="KAF5901068.1"/>
    </source>
</evidence>
<feature type="non-terminal residue" evidence="1">
    <location>
        <position position="1"/>
    </location>
</feature>
<comment type="caution">
    <text evidence="1">The sequence shown here is derived from an EMBL/GenBank/DDBJ whole genome shotgun (WGS) entry which is preliminary data.</text>
</comment>
<dbReference type="EMBL" id="QNUK01000120">
    <property type="protein sequence ID" value="KAF5901068.1"/>
    <property type="molecule type" value="Genomic_DNA"/>
</dbReference>
<feature type="non-terminal residue" evidence="1">
    <location>
        <position position="51"/>
    </location>
</feature>
<sequence>LSETKPTPHCRLVLPCRLSSTGFLSPTNQTSGNLAAPWPLSSIVSCQQRTE</sequence>
<dbReference type="Proteomes" id="UP000727407">
    <property type="component" value="Unassembled WGS sequence"/>
</dbReference>
<keyword evidence="2" id="KW-1185">Reference proteome</keyword>
<protein>
    <submittedName>
        <fullName evidence="1">Uncharacterized protein</fullName>
    </submittedName>
</protein>
<evidence type="ECO:0000313" key="2">
    <source>
        <dbReference type="Proteomes" id="UP000727407"/>
    </source>
</evidence>
<dbReference type="AlphaFoldDB" id="A0A8J4XBR1"/>
<gene>
    <name evidence="1" type="ORF">DAT39_009234</name>
</gene>